<dbReference type="AlphaFoldDB" id="K0F5V1"/>
<dbReference type="EMBL" id="CP003876">
    <property type="protein sequence ID" value="AFU02836.1"/>
    <property type="molecule type" value="Genomic_DNA"/>
</dbReference>
<reference evidence="1 2" key="1">
    <citation type="journal article" date="2012" name="J. Bacteriol.">
        <title>Complete genome sequence of Nocardia brasiliensis HUJEG-1.</title>
        <authorList>
            <person name="Vera-Cabrera L."/>
            <person name="Ortiz-Lopez R."/>
            <person name="Elizondo-Gonzalez R."/>
            <person name="Perez-Maya A.A."/>
            <person name="Ocampo-Candiani J."/>
        </authorList>
    </citation>
    <scope>NUCLEOTIDE SEQUENCE [LARGE SCALE GENOMIC DNA]</scope>
    <source>
        <strain evidence="2">ATCC 700358</strain>
    </source>
</reference>
<dbReference type="HOGENOM" id="CLU_969209_0_0_11"/>
<dbReference type="eggNOG" id="ENOG502ZFF3">
    <property type="taxonomic scope" value="Bacteria"/>
</dbReference>
<keyword evidence="2" id="KW-1185">Reference proteome</keyword>
<proteinExistence type="predicted"/>
<protein>
    <recommendedName>
        <fullName evidence="3">DNA-directed RNA polymerase subunit beta</fullName>
    </recommendedName>
</protein>
<dbReference type="STRING" id="1133849.O3I_024415"/>
<accession>K0F5V1</accession>
<dbReference type="RefSeq" id="WP_014985691.1">
    <property type="nucleotide sequence ID" value="NC_018681.1"/>
</dbReference>
<gene>
    <name evidence="1" type="ORF">O3I_024415</name>
</gene>
<evidence type="ECO:0000313" key="2">
    <source>
        <dbReference type="Proteomes" id="UP000006304"/>
    </source>
</evidence>
<name>K0F5V1_NOCB7</name>
<evidence type="ECO:0000313" key="1">
    <source>
        <dbReference type="EMBL" id="AFU02836.1"/>
    </source>
</evidence>
<dbReference type="KEGG" id="nbr:O3I_024415"/>
<dbReference type="Proteomes" id="UP000006304">
    <property type="component" value="Chromosome"/>
</dbReference>
<sequence>MGSVREELRSPLILTAAPQQIYCGTLYQHQQHRTPEQVSAFFADGPPPPLTTDGATGLILHNEAHTHTVDQVAALLAETETAGRITSTERKTLAELPAVEITAELKARMVERDTGDQHASAEAGGSGMDSTQMLQSRHVAALESHCQTFRDRYGLPVRVRPEYARIEFIVGSIGAVTMPAHIGAPVKVRLLEQPHGRLGPIISHPRSKRWTFLVCPDLPDETALFAELFRHNVTVAPRGSEVALPSPGASPVGYREWVYEPTDGFRPAGTNVIDAFRWCLSQQNPAT</sequence>
<evidence type="ECO:0008006" key="3">
    <source>
        <dbReference type="Google" id="ProtNLM"/>
    </source>
</evidence>
<organism evidence="1 2">
    <name type="scientific">Nocardia brasiliensis (strain ATCC 700358 / HUJEG-1)</name>
    <dbReference type="NCBI Taxonomy" id="1133849"/>
    <lineage>
        <taxon>Bacteria</taxon>
        <taxon>Bacillati</taxon>
        <taxon>Actinomycetota</taxon>
        <taxon>Actinomycetes</taxon>
        <taxon>Mycobacteriales</taxon>
        <taxon>Nocardiaceae</taxon>
        <taxon>Nocardia</taxon>
    </lineage>
</organism>